<protein>
    <submittedName>
        <fullName evidence="1">Uncharacterized conserved protein YegL, contains vWA domain of TerY type</fullName>
    </submittedName>
</protein>
<evidence type="ECO:0000313" key="1">
    <source>
        <dbReference type="EMBL" id="SNS14995.1"/>
    </source>
</evidence>
<dbReference type="InterPro" id="IPR036465">
    <property type="entry name" value="vWFA_dom_sf"/>
</dbReference>
<dbReference type="EMBL" id="FZNR01000010">
    <property type="protein sequence ID" value="SNS14995.1"/>
    <property type="molecule type" value="Genomic_DNA"/>
</dbReference>
<dbReference type="RefSeq" id="WP_089295825.1">
    <property type="nucleotide sequence ID" value="NZ_BOMU01000062.1"/>
</dbReference>
<dbReference type="AlphaFoldDB" id="A0A239C3Z4"/>
<name>A0A239C3Z4_9ACTN</name>
<dbReference type="OrthoDB" id="4115890at2"/>
<dbReference type="Proteomes" id="UP000198415">
    <property type="component" value="Unassembled WGS sequence"/>
</dbReference>
<proteinExistence type="predicted"/>
<accession>A0A239C3Z4</accession>
<keyword evidence="2" id="KW-1185">Reference proteome</keyword>
<dbReference type="Gene3D" id="3.40.50.410">
    <property type="entry name" value="von Willebrand factor, type A domain"/>
    <property type="match status" value="1"/>
</dbReference>
<evidence type="ECO:0000313" key="2">
    <source>
        <dbReference type="Proteomes" id="UP000198415"/>
    </source>
</evidence>
<reference evidence="1 2" key="1">
    <citation type="submission" date="2017-06" db="EMBL/GenBank/DDBJ databases">
        <authorList>
            <person name="Kim H.J."/>
            <person name="Triplett B.A."/>
        </authorList>
    </citation>
    <scope>NUCLEOTIDE SEQUENCE [LARGE SCALE GENOMIC DNA]</scope>
    <source>
        <strain evidence="1 2">DSM 43151</strain>
    </source>
</reference>
<dbReference type="SUPFAM" id="SSF53300">
    <property type="entry name" value="vWA-like"/>
    <property type="match status" value="1"/>
</dbReference>
<gene>
    <name evidence="1" type="ORF">SAMN06264365_110298</name>
</gene>
<sequence length="243" mass="27335">MTGYADRSTVRRQPIYLLLDVSESMWRKDRNGVSSLDVFQPMIDKLVLDLGGMPRINVSVWLSVLAFSDGVEELRAMSPLIAADQWITPPTLGQETNYLLALRALADRYPNDAERIRQGVARAGHQTSLRPPLVFIFTDGAPFADGRDQPDDSWQRERERVTGDRMRAWIAAASVRREHERILWELATGSHDQRNAFLAEPDSPAEALAASIRQCIAMSIQQSVRAGEQVMRVPHGMKRAQLT</sequence>
<organism evidence="1 2">
    <name type="scientific">Actinoplanes regularis</name>
    <dbReference type="NCBI Taxonomy" id="52697"/>
    <lineage>
        <taxon>Bacteria</taxon>
        <taxon>Bacillati</taxon>
        <taxon>Actinomycetota</taxon>
        <taxon>Actinomycetes</taxon>
        <taxon>Micromonosporales</taxon>
        <taxon>Micromonosporaceae</taxon>
        <taxon>Actinoplanes</taxon>
    </lineage>
</organism>